<evidence type="ECO:0000256" key="1">
    <source>
        <dbReference type="ARBA" id="ARBA00006056"/>
    </source>
</evidence>
<keyword evidence="4" id="KW-1185">Reference proteome</keyword>
<dbReference type="InterPro" id="IPR043144">
    <property type="entry name" value="Mal/L-sulf/L-lact_DH-like_ah"/>
</dbReference>
<gene>
    <name evidence="3" type="ORF">ETSY1_15655</name>
</gene>
<dbReference type="Gene3D" id="3.30.1370.60">
    <property type="entry name" value="Hypothetical oxidoreductase yiak, domain 2"/>
    <property type="match status" value="1"/>
</dbReference>
<dbReference type="GO" id="GO:0016491">
    <property type="term" value="F:oxidoreductase activity"/>
    <property type="evidence" value="ECO:0007669"/>
    <property type="project" value="UniProtKB-KW"/>
</dbReference>
<dbReference type="HOGENOM" id="CLU_040452_3_0_7"/>
<comment type="similarity">
    <text evidence="1">Belongs to the LDH2/MDH2 oxidoreductase family.</text>
</comment>
<dbReference type="AlphaFoldDB" id="W4LMS0"/>
<comment type="caution">
    <text evidence="3">The sequence shown here is derived from an EMBL/GenBank/DDBJ whole genome shotgun (WGS) entry which is preliminary data.</text>
</comment>
<proteinExistence type="inferred from homology"/>
<dbReference type="InterPro" id="IPR043143">
    <property type="entry name" value="Mal/L-sulf/L-lact_DH-like_NADP"/>
</dbReference>
<evidence type="ECO:0008006" key="5">
    <source>
        <dbReference type="Google" id="ProtNLM"/>
    </source>
</evidence>
<dbReference type="SUPFAM" id="SSF89733">
    <property type="entry name" value="L-sulfolactate dehydrogenase-like"/>
    <property type="match status" value="1"/>
</dbReference>
<accession>W4LMS0</accession>
<dbReference type="InterPro" id="IPR036111">
    <property type="entry name" value="Mal/L-sulfo/L-lacto_DH-like_sf"/>
</dbReference>
<dbReference type="PANTHER" id="PTHR11091">
    <property type="entry name" value="OXIDOREDUCTASE-RELATED"/>
    <property type="match status" value="1"/>
</dbReference>
<name>W4LMS0_ENTF1</name>
<reference evidence="3 4" key="1">
    <citation type="journal article" date="2014" name="Nature">
        <title>An environmental bacterial taxon with a large and distinct metabolic repertoire.</title>
        <authorList>
            <person name="Wilson M.C."/>
            <person name="Mori T."/>
            <person name="Ruckert C."/>
            <person name="Uria A.R."/>
            <person name="Helf M.J."/>
            <person name="Takada K."/>
            <person name="Gernert C."/>
            <person name="Steffens U.A."/>
            <person name="Heycke N."/>
            <person name="Schmitt S."/>
            <person name="Rinke C."/>
            <person name="Helfrich E.J."/>
            <person name="Brachmann A.O."/>
            <person name="Gurgui C."/>
            <person name="Wakimoto T."/>
            <person name="Kracht M."/>
            <person name="Crusemann M."/>
            <person name="Hentschel U."/>
            <person name="Abe I."/>
            <person name="Matsunaga S."/>
            <person name="Kalinowski J."/>
            <person name="Takeyama H."/>
            <person name="Piel J."/>
        </authorList>
    </citation>
    <scope>NUCLEOTIDE SEQUENCE [LARGE SCALE GENOMIC DNA]</scope>
    <source>
        <strain evidence="4">TSY1</strain>
    </source>
</reference>
<dbReference type="Proteomes" id="UP000019141">
    <property type="component" value="Unassembled WGS sequence"/>
</dbReference>
<dbReference type="EMBL" id="AZHW01000467">
    <property type="protein sequence ID" value="ETW99262.1"/>
    <property type="molecule type" value="Genomic_DNA"/>
</dbReference>
<evidence type="ECO:0000256" key="2">
    <source>
        <dbReference type="ARBA" id="ARBA00023002"/>
    </source>
</evidence>
<keyword evidence="2" id="KW-0560">Oxidoreductase</keyword>
<protein>
    <recommendedName>
        <fullName evidence="5">Malate dehydrogenase</fullName>
    </recommendedName>
</protein>
<dbReference type="InterPro" id="IPR003767">
    <property type="entry name" value="Malate/L-lactate_DH-like"/>
</dbReference>
<evidence type="ECO:0000313" key="3">
    <source>
        <dbReference type="EMBL" id="ETW99262.1"/>
    </source>
</evidence>
<dbReference type="PANTHER" id="PTHR11091:SF0">
    <property type="entry name" value="MALATE DEHYDROGENASE"/>
    <property type="match status" value="1"/>
</dbReference>
<evidence type="ECO:0000313" key="4">
    <source>
        <dbReference type="Proteomes" id="UP000019141"/>
    </source>
</evidence>
<sequence length="371" mass="39899">MLERFKVPEDLAVKVQEGTLRETVTNVFRHMGVPEDDCHLAADVLVKADMRGVETHGVSNMLRSYVTGYRDGSINPTPNWRVVRETPATANIDSDRGLGIIVTPKAMDIAIEKAKNVGVGMVTISNGRHLGMASYHAMMALEHDMIGVCMTSCPPSVLPTFGAEPSRGTNPIALAAPAGEEPPFVFDAATSTVAGNKLGLARRLGNNLMGGWVADTDGVPIMDEVEPPMPGHQGGSGQASSFLLPVGSTREMGSHKGYGMSCIVDILGGILSGGGYGINPGRPNFGHYVAAYSIEAFMDTAEFKRTMDEWIRMLESTKPAKGHDRVIYPGRLEAEETAKREAEGIPFHPEVIDWFKEICGELSIPYGLTKA</sequence>
<dbReference type="Gene3D" id="1.10.1530.10">
    <property type="match status" value="1"/>
</dbReference>
<organism evidence="3 4">
    <name type="scientific">Entotheonella factor</name>
    <dbReference type="NCBI Taxonomy" id="1429438"/>
    <lineage>
        <taxon>Bacteria</taxon>
        <taxon>Pseudomonadati</taxon>
        <taxon>Nitrospinota/Tectimicrobiota group</taxon>
        <taxon>Candidatus Tectimicrobiota</taxon>
        <taxon>Candidatus Entotheonellia</taxon>
        <taxon>Candidatus Entotheonellales</taxon>
        <taxon>Candidatus Entotheonellaceae</taxon>
        <taxon>Candidatus Entotheonella</taxon>
    </lineage>
</organism>
<dbReference type="Pfam" id="PF02615">
    <property type="entry name" value="Ldh_2"/>
    <property type="match status" value="1"/>
</dbReference>